<protein>
    <submittedName>
        <fullName evidence="3">DUF2242 domain-containing protein</fullName>
    </submittedName>
</protein>
<proteinExistence type="predicted"/>
<reference evidence="3 4" key="1">
    <citation type="submission" date="2020-07" db="EMBL/GenBank/DDBJ databases">
        <authorList>
            <person name="Xu S."/>
            <person name="Li A."/>
        </authorList>
    </citation>
    <scope>NUCLEOTIDE SEQUENCE [LARGE SCALE GENOMIC DNA]</scope>
    <source>
        <strain evidence="3 4">SG-8</strain>
    </source>
</reference>
<dbReference type="InterPro" id="IPR018718">
    <property type="entry name" value="DUF2242"/>
</dbReference>
<evidence type="ECO:0000313" key="3">
    <source>
        <dbReference type="EMBL" id="MBB1087835.1"/>
    </source>
</evidence>
<accession>A0A7W3U3B7</accession>
<gene>
    <name evidence="3" type="ORF">H4F99_04950</name>
</gene>
<dbReference type="RefSeq" id="WP_182668622.1">
    <property type="nucleotide sequence ID" value="NZ_JACHTE010000003.1"/>
</dbReference>
<keyword evidence="4" id="KW-1185">Reference proteome</keyword>
<dbReference type="Pfam" id="PF10001">
    <property type="entry name" value="DUF2242"/>
    <property type="match status" value="1"/>
</dbReference>
<organism evidence="3 4">
    <name type="scientific">Marilutibacter penaei</name>
    <dbReference type="NCBI Taxonomy" id="2759900"/>
    <lineage>
        <taxon>Bacteria</taxon>
        <taxon>Pseudomonadati</taxon>
        <taxon>Pseudomonadota</taxon>
        <taxon>Gammaproteobacteria</taxon>
        <taxon>Lysobacterales</taxon>
        <taxon>Lysobacteraceae</taxon>
        <taxon>Marilutibacter</taxon>
    </lineage>
</organism>
<feature type="chain" id="PRO_5030874887" evidence="2">
    <location>
        <begin position="30"/>
        <end position="225"/>
    </location>
</feature>
<evidence type="ECO:0000313" key="4">
    <source>
        <dbReference type="Proteomes" id="UP000552587"/>
    </source>
</evidence>
<dbReference type="AlphaFoldDB" id="A0A7W3U3B7"/>
<name>A0A7W3U3B7_9GAMM</name>
<evidence type="ECO:0000256" key="1">
    <source>
        <dbReference type="SAM" id="MobiDB-lite"/>
    </source>
</evidence>
<feature type="region of interest" description="Disordered" evidence="1">
    <location>
        <begin position="189"/>
        <end position="225"/>
    </location>
</feature>
<keyword evidence="2" id="KW-0732">Signal</keyword>
<feature type="signal peptide" evidence="2">
    <location>
        <begin position="1"/>
        <end position="29"/>
    </location>
</feature>
<dbReference type="Proteomes" id="UP000552587">
    <property type="component" value="Unassembled WGS sequence"/>
</dbReference>
<comment type="caution">
    <text evidence="3">The sequence shown here is derived from an EMBL/GenBank/DDBJ whole genome shotgun (WGS) entry which is preliminary data.</text>
</comment>
<feature type="compositionally biased region" description="Pro residues" evidence="1">
    <location>
        <begin position="189"/>
        <end position="206"/>
    </location>
</feature>
<dbReference type="EMBL" id="JACHTE010000003">
    <property type="protein sequence ID" value="MBB1087835.1"/>
    <property type="molecule type" value="Genomic_DNA"/>
</dbReference>
<evidence type="ECO:0000256" key="2">
    <source>
        <dbReference type="SAM" id="SignalP"/>
    </source>
</evidence>
<sequence>MPQPSPHRRPTPTALALAAMLAASLSACGWNQKAEPPPSGETFGANDTFSRTYAVPAATACEATRRALLGQGYVIGEATTPDTLQASKNFQPEDDIHTQLLIRATCLAQTGGGSIVFVNAVQDRYALNSTLKSASVGVSMLGSVSLPIGSSVGNLVKVASNTVQSGEFYTRFFDLVAYYVPSTEALGPPPPPPVFEALPEPEPLPVPDLEGEGDFDSGNDAFPTP</sequence>